<comment type="caution">
    <text evidence="1">The sequence shown here is derived from an EMBL/GenBank/DDBJ whole genome shotgun (WGS) entry which is preliminary data.</text>
</comment>
<proteinExistence type="predicted"/>
<evidence type="ECO:0000313" key="1">
    <source>
        <dbReference type="EMBL" id="OXU28038.1"/>
    </source>
</evidence>
<keyword evidence="2" id="KW-1185">Reference proteome</keyword>
<reference evidence="1 2" key="1">
    <citation type="journal article" date="2017" name="Curr. Biol.">
        <title>The Evolution of Venom by Co-option of Single-Copy Genes.</title>
        <authorList>
            <person name="Martinson E.O."/>
            <person name="Mrinalini"/>
            <person name="Kelkar Y.D."/>
            <person name="Chang C.H."/>
            <person name="Werren J.H."/>
        </authorList>
    </citation>
    <scope>NUCLEOTIDE SEQUENCE [LARGE SCALE GENOMIC DNA]</scope>
    <source>
        <strain evidence="1 2">Alberta</strain>
        <tissue evidence="1">Whole body</tissue>
    </source>
</reference>
<dbReference type="AlphaFoldDB" id="A0A232FC69"/>
<dbReference type="EMBL" id="NNAY01000489">
    <property type="protein sequence ID" value="OXU28038.1"/>
    <property type="molecule type" value="Genomic_DNA"/>
</dbReference>
<evidence type="ECO:0000313" key="2">
    <source>
        <dbReference type="Proteomes" id="UP000215335"/>
    </source>
</evidence>
<organism evidence="1 2">
    <name type="scientific">Trichomalopsis sarcophagae</name>
    <dbReference type="NCBI Taxonomy" id="543379"/>
    <lineage>
        <taxon>Eukaryota</taxon>
        <taxon>Metazoa</taxon>
        <taxon>Ecdysozoa</taxon>
        <taxon>Arthropoda</taxon>
        <taxon>Hexapoda</taxon>
        <taxon>Insecta</taxon>
        <taxon>Pterygota</taxon>
        <taxon>Neoptera</taxon>
        <taxon>Endopterygota</taxon>
        <taxon>Hymenoptera</taxon>
        <taxon>Apocrita</taxon>
        <taxon>Proctotrupomorpha</taxon>
        <taxon>Chalcidoidea</taxon>
        <taxon>Pteromalidae</taxon>
        <taxon>Pteromalinae</taxon>
        <taxon>Trichomalopsis</taxon>
    </lineage>
</organism>
<protein>
    <submittedName>
        <fullName evidence="1">Uncharacterized protein</fullName>
    </submittedName>
</protein>
<accession>A0A232FC69</accession>
<dbReference type="Proteomes" id="UP000215335">
    <property type="component" value="Unassembled WGS sequence"/>
</dbReference>
<gene>
    <name evidence="1" type="ORF">TSAR_015003</name>
</gene>
<name>A0A232FC69_9HYME</name>
<sequence length="81" mass="9754">MRLEYGMKITQDCTTICTFIKFYLKDVYLQDVYRRFYMMRLLGFERRARAITFLFHLSTTSTIIHGTKAALERDLQLHCFT</sequence>